<evidence type="ECO:0000313" key="2">
    <source>
        <dbReference type="EMBL" id="QKF76904.1"/>
    </source>
</evidence>
<reference evidence="2 3" key="1">
    <citation type="submission" date="2020-05" db="EMBL/GenBank/DDBJ databases">
        <title>Complete genome sequencing of Campylobacter and Arcobacter type strains.</title>
        <authorList>
            <person name="Miller W.G."/>
            <person name="Yee E."/>
        </authorList>
    </citation>
    <scope>NUCLEOTIDE SEQUENCE [LARGE SCALE GENOMIC DNA]</scope>
    <source>
        <strain evidence="2 3">LMG 25694</strain>
    </source>
</reference>
<dbReference type="Proteomes" id="UP000503313">
    <property type="component" value="Chromosome"/>
</dbReference>
<feature type="compositionally biased region" description="Basic residues" evidence="1">
    <location>
        <begin position="71"/>
        <end position="85"/>
    </location>
</feature>
<keyword evidence="3" id="KW-1185">Reference proteome</keyword>
<evidence type="ECO:0000256" key="1">
    <source>
        <dbReference type="SAM" id="MobiDB-lite"/>
    </source>
</evidence>
<accession>A0AAE7BFL9</accession>
<feature type="compositionally biased region" description="Basic and acidic residues" evidence="1">
    <location>
        <begin position="59"/>
        <end position="70"/>
    </location>
</feature>
<evidence type="ECO:0008006" key="4">
    <source>
        <dbReference type="Google" id="ProtNLM"/>
    </source>
</evidence>
<dbReference type="RefSeq" id="WP_014473558.1">
    <property type="nucleotide sequence ID" value="NZ_CP053835.1"/>
</dbReference>
<gene>
    <name evidence="2" type="ORF">ADFLV_0859</name>
</gene>
<organism evidence="2 3">
    <name type="scientific">Arcobacter defluvii</name>
    <dbReference type="NCBI Taxonomy" id="873191"/>
    <lineage>
        <taxon>Bacteria</taxon>
        <taxon>Pseudomonadati</taxon>
        <taxon>Campylobacterota</taxon>
        <taxon>Epsilonproteobacteria</taxon>
        <taxon>Campylobacterales</taxon>
        <taxon>Arcobacteraceae</taxon>
        <taxon>Arcobacter</taxon>
    </lineage>
</organism>
<sequence length="85" mass="9614">MALPFILGLAVGAGAVVAFSNKDKLKKKTSELFEKTKDGVEEIKDKLCATKECIEEKIEKKSEEKTTEKPKTRKYQRKPKVKEAE</sequence>
<evidence type="ECO:0000313" key="3">
    <source>
        <dbReference type="Proteomes" id="UP000503313"/>
    </source>
</evidence>
<proteinExistence type="predicted"/>
<name>A0AAE7BFL9_9BACT</name>
<dbReference type="AlphaFoldDB" id="A0AAE7BFL9"/>
<feature type="region of interest" description="Disordered" evidence="1">
    <location>
        <begin position="59"/>
        <end position="85"/>
    </location>
</feature>
<protein>
    <recommendedName>
        <fullName evidence="4">YtxH domain-containing protein</fullName>
    </recommendedName>
</protein>
<dbReference type="KEGG" id="adz:ADFLV_0859"/>
<dbReference type="EMBL" id="CP053835">
    <property type="protein sequence ID" value="QKF76904.1"/>
    <property type="molecule type" value="Genomic_DNA"/>
</dbReference>